<dbReference type="InterPro" id="IPR032675">
    <property type="entry name" value="LRR_dom_sf"/>
</dbReference>
<dbReference type="Pfam" id="PF00560">
    <property type="entry name" value="LRR_1"/>
    <property type="match status" value="2"/>
</dbReference>
<evidence type="ECO:0000256" key="3">
    <source>
        <dbReference type="ARBA" id="ARBA00022737"/>
    </source>
</evidence>
<dbReference type="SMART" id="SM00369">
    <property type="entry name" value="LRR_TYP"/>
    <property type="match status" value="5"/>
</dbReference>
<feature type="compositionally biased region" description="Polar residues" evidence="4">
    <location>
        <begin position="18"/>
        <end position="32"/>
    </location>
</feature>
<dbReference type="PANTHER" id="PTHR48060:SF24">
    <property type="entry name" value="NON-SPECIFIC SERINE_THREONINE PROTEIN KINASE"/>
    <property type="match status" value="1"/>
</dbReference>
<name>A0A7S4AXD7_9STRA</name>
<evidence type="ECO:0000256" key="4">
    <source>
        <dbReference type="SAM" id="MobiDB-lite"/>
    </source>
</evidence>
<keyword evidence="5" id="KW-0812">Transmembrane</keyword>
<evidence type="ECO:0000256" key="1">
    <source>
        <dbReference type="ARBA" id="ARBA00022614"/>
    </source>
</evidence>
<sequence length="692" mass="78167">MNDHTSSTHLQNEKRTDISISPRTNRGSNPLSPSYFDYDPESILGNQKNTVFFDIDVGEERERMDDNNIDTIDAEYDDRDRHRNHIVHDQLPSVEEAKFYNTTSRRNQKQKTKQTLSKRSISLGIVIVGVLSLSGVFLGRRHQHQKAVASVTETVRLSHPGAFRNSKSPQSRALRWMLHEDSLQLPLPATRTDPFVQRYVVAVLVFALTNAKTKTLMSQENLRNTYALLSGTHECEWNSVDTEGVTTGIICGSNGMSVTDILFSRTGLDGELPPEMEVLNHLVKVDMNGNRIHGTLPVMPYLTNLDAAYNQLTGYLPSHFSEMTRLQILSLSENALQGSIPHKFAALADLKILALNGNQLTGGLEEIYPLSKLEELYLFSNSFEDSFSNDSFQELSNLKVIDMKNNRLSGPLPDALFSKLTNLEVIDFHKNALDGSINNVIAKNHPLKYLDVSSNLLGGKIPSSINNLRALTHLDLSYNRLEMRLPPYLKDLTKMRTLLFTEEDSLGPQPLPTWLRKMTDLTQLSFRLTSRTGTIPTWFGELTRLELLDLDWNHISGTIPTELGRLTNLKYLMLNRNRMTGTIPTEVSSLPNLEMLMVDTNEFTGSLFSGDEETPDGKSVVCTAEGANRKIVRMIADCGRVDHGDDDDNAQKEVDCPCCTSCCKDDDFQCNMRDWIIELEDEYRSSYYRFLR</sequence>
<dbReference type="Pfam" id="PF23598">
    <property type="entry name" value="LRR_14"/>
    <property type="match status" value="1"/>
</dbReference>
<dbReference type="FunFam" id="3.80.10.10:FF:000041">
    <property type="entry name" value="LRR receptor-like serine/threonine-protein kinase ERECTA"/>
    <property type="match status" value="2"/>
</dbReference>
<organism evidence="7">
    <name type="scientific">Pseudo-nitzschia australis</name>
    <dbReference type="NCBI Taxonomy" id="44445"/>
    <lineage>
        <taxon>Eukaryota</taxon>
        <taxon>Sar</taxon>
        <taxon>Stramenopiles</taxon>
        <taxon>Ochrophyta</taxon>
        <taxon>Bacillariophyta</taxon>
        <taxon>Bacillariophyceae</taxon>
        <taxon>Bacillariophycidae</taxon>
        <taxon>Bacillariales</taxon>
        <taxon>Bacillariaceae</taxon>
        <taxon>Pseudo-nitzschia</taxon>
    </lineage>
</organism>
<dbReference type="InterPro" id="IPR053211">
    <property type="entry name" value="DNA_repair-toleration"/>
</dbReference>
<dbReference type="SUPFAM" id="SSF52075">
    <property type="entry name" value="Outer arm dynein light chain 1"/>
    <property type="match status" value="1"/>
</dbReference>
<dbReference type="SMART" id="SM00365">
    <property type="entry name" value="LRR_SD22"/>
    <property type="match status" value="7"/>
</dbReference>
<accession>A0A7S4AXD7</accession>
<reference evidence="7" key="1">
    <citation type="submission" date="2021-01" db="EMBL/GenBank/DDBJ databases">
        <authorList>
            <person name="Corre E."/>
            <person name="Pelletier E."/>
            <person name="Niang G."/>
            <person name="Scheremetjew M."/>
            <person name="Finn R."/>
            <person name="Kale V."/>
            <person name="Holt S."/>
            <person name="Cochrane G."/>
            <person name="Meng A."/>
            <person name="Brown T."/>
            <person name="Cohen L."/>
        </authorList>
    </citation>
    <scope>NUCLEOTIDE SEQUENCE</scope>
    <source>
        <strain evidence="7">10249 10 AB</strain>
    </source>
</reference>
<proteinExistence type="predicted"/>
<keyword evidence="3" id="KW-0677">Repeat</keyword>
<dbReference type="PANTHER" id="PTHR48060">
    <property type="entry name" value="DNA DAMAGE-REPAIR/TOLERATION PROTEIN DRT100"/>
    <property type="match status" value="1"/>
</dbReference>
<dbReference type="InterPro" id="IPR001611">
    <property type="entry name" value="Leu-rich_rpt"/>
</dbReference>
<protein>
    <recommendedName>
        <fullName evidence="6">Disease resistance R13L4/SHOC-2-like LRR domain-containing protein</fullName>
    </recommendedName>
</protein>
<dbReference type="EMBL" id="HBIX01034602">
    <property type="protein sequence ID" value="CAE0729812.1"/>
    <property type="molecule type" value="Transcribed_RNA"/>
</dbReference>
<gene>
    <name evidence="7" type="ORF">PAUS00366_LOCUS22597</name>
</gene>
<keyword evidence="1" id="KW-0433">Leucine-rich repeat</keyword>
<dbReference type="InterPro" id="IPR003591">
    <property type="entry name" value="Leu-rich_rpt_typical-subtyp"/>
</dbReference>
<feature type="transmembrane region" description="Helical" evidence="5">
    <location>
        <begin position="121"/>
        <end position="139"/>
    </location>
</feature>
<feature type="domain" description="Disease resistance R13L4/SHOC-2-like LRR" evidence="6">
    <location>
        <begin position="419"/>
        <end position="555"/>
    </location>
</feature>
<dbReference type="InterPro" id="IPR055414">
    <property type="entry name" value="LRR_R13L4/SHOC2-like"/>
</dbReference>
<evidence type="ECO:0000313" key="7">
    <source>
        <dbReference type="EMBL" id="CAE0729812.1"/>
    </source>
</evidence>
<dbReference type="SUPFAM" id="SSF52058">
    <property type="entry name" value="L domain-like"/>
    <property type="match status" value="1"/>
</dbReference>
<feature type="region of interest" description="Disordered" evidence="4">
    <location>
        <begin position="1"/>
        <end position="36"/>
    </location>
</feature>
<evidence type="ECO:0000256" key="5">
    <source>
        <dbReference type="SAM" id="Phobius"/>
    </source>
</evidence>
<keyword evidence="2" id="KW-0732">Signal</keyword>
<keyword evidence="5" id="KW-1133">Transmembrane helix</keyword>
<evidence type="ECO:0000259" key="6">
    <source>
        <dbReference type="Pfam" id="PF23598"/>
    </source>
</evidence>
<keyword evidence="5" id="KW-0472">Membrane</keyword>
<evidence type="ECO:0000256" key="2">
    <source>
        <dbReference type="ARBA" id="ARBA00022729"/>
    </source>
</evidence>
<feature type="compositionally biased region" description="Polar residues" evidence="4">
    <location>
        <begin position="1"/>
        <end position="10"/>
    </location>
</feature>
<dbReference type="Pfam" id="PF13855">
    <property type="entry name" value="LRR_8"/>
    <property type="match status" value="1"/>
</dbReference>
<dbReference type="AlphaFoldDB" id="A0A7S4AXD7"/>
<dbReference type="Gene3D" id="3.80.10.10">
    <property type="entry name" value="Ribonuclease Inhibitor"/>
    <property type="match status" value="2"/>
</dbReference>